<accession>A0ABM8DQS4</accession>
<name>A0ABM8DQS4_9BACT</name>
<dbReference type="PANTHER" id="PTHR30296:SF0">
    <property type="entry name" value="LACTATE UTILIZATION PROTEIN A"/>
    <property type="match status" value="1"/>
</dbReference>
<dbReference type="Pfam" id="PF02754">
    <property type="entry name" value="CCG"/>
    <property type="match status" value="2"/>
</dbReference>
<protein>
    <submittedName>
        <fullName evidence="2">Fe-S oxidoreductase</fullName>
    </submittedName>
</protein>
<sequence length="248" mass="26993">MNGSKPQKVYFYGTCLVDLFFPDAGMAGIQLLREAGVEVVFPEGQTCCGQPAFNCGYWEEAREVARTQVALFPQDLPVILPSGSCAGMMKVHYPELFHGQPDEAKVRAFSARVYELTQFLVDVLDVKLKDLGEPVKVTWHSSCHAVRDLGLKGEPQALIGQLAQVELAPLTREHECCGFGGTFSVRQPEISAAMSCDKAADAEATGASVVLSTDGGCLLNVNGTLEAKNSKLKVQHVAEFLWERTRAR</sequence>
<proteinExistence type="predicted"/>
<dbReference type="Proteomes" id="UP001242010">
    <property type="component" value="Chromosome"/>
</dbReference>
<feature type="domain" description="Cysteine-rich" evidence="1">
    <location>
        <begin position="137"/>
        <end position="221"/>
    </location>
</feature>
<gene>
    <name evidence="2" type="ORF">GETHOR_14640</name>
</gene>
<feature type="domain" description="Cysteine-rich" evidence="1">
    <location>
        <begin position="10"/>
        <end position="90"/>
    </location>
</feature>
<dbReference type="InterPro" id="IPR004017">
    <property type="entry name" value="Cys_rich_dom"/>
</dbReference>
<evidence type="ECO:0000313" key="2">
    <source>
        <dbReference type="EMBL" id="BDU69363.1"/>
    </source>
</evidence>
<evidence type="ECO:0000313" key="3">
    <source>
        <dbReference type="Proteomes" id="UP001242010"/>
    </source>
</evidence>
<organism evidence="2 3">
    <name type="scientific">Geothrix oryzae</name>
    <dbReference type="NCBI Taxonomy" id="2927975"/>
    <lineage>
        <taxon>Bacteria</taxon>
        <taxon>Pseudomonadati</taxon>
        <taxon>Acidobacteriota</taxon>
        <taxon>Holophagae</taxon>
        <taxon>Holophagales</taxon>
        <taxon>Holophagaceae</taxon>
        <taxon>Geothrix</taxon>
    </lineage>
</organism>
<keyword evidence="3" id="KW-1185">Reference proteome</keyword>
<reference evidence="3" key="1">
    <citation type="journal article" date="2023" name="Int. J. Syst. Evol. Microbiol.">
        <title>Mesoterricola silvestris gen. nov., sp. nov., Mesoterricola sediminis sp. nov., Geothrix oryzae sp. nov., Geothrix edaphica sp. nov., Geothrix rubra sp. nov., and Geothrix limicola sp. nov., six novel members of Acidobacteriota isolated from soils.</title>
        <authorList>
            <person name="Itoh H."/>
            <person name="Sugisawa Y."/>
            <person name="Mise K."/>
            <person name="Xu Z."/>
            <person name="Kuniyasu M."/>
            <person name="Ushijima N."/>
            <person name="Kawano K."/>
            <person name="Kobayashi E."/>
            <person name="Shiratori Y."/>
            <person name="Masuda Y."/>
            <person name="Senoo K."/>
        </authorList>
    </citation>
    <scope>NUCLEOTIDE SEQUENCE [LARGE SCALE GENOMIC DNA]</scope>
    <source>
        <strain evidence="3">Red222</strain>
    </source>
</reference>
<evidence type="ECO:0000259" key="1">
    <source>
        <dbReference type="Pfam" id="PF02754"/>
    </source>
</evidence>
<dbReference type="EMBL" id="AP027079">
    <property type="protein sequence ID" value="BDU69363.1"/>
    <property type="molecule type" value="Genomic_DNA"/>
</dbReference>
<dbReference type="PANTHER" id="PTHR30296">
    <property type="entry name" value="UNCHARACTERIZED PROTEIN YKGE"/>
    <property type="match status" value="1"/>
</dbReference>